<name>A0A6P8YGJ4_THRPL</name>
<evidence type="ECO:0000256" key="2">
    <source>
        <dbReference type="ARBA" id="ARBA00010841"/>
    </source>
</evidence>
<dbReference type="GO" id="GO:0008017">
    <property type="term" value="F:microtubule binding"/>
    <property type="evidence" value="ECO:0007669"/>
    <property type="project" value="TreeGrafter"/>
</dbReference>
<organism evidence="10">
    <name type="scientific">Thrips palmi</name>
    <name type="common">Melon thrips</name>
    <dbReference type="NCBI Taxonomy" id="161013"/>
    <lineage>
        <taxon>Eukaryota</taxon>
        <taxon>Metazoa</taxon>
        <taxon>Ecdysozoa</taxon>
        <taxon>Arthropoda</taxon>
        <taxon>Hexapoda</taxon>
        <taxon>Insecta</taxon>
        <taxon>Pterygota</taxon>
        <taxon>Neoptera</taxon>
        <taxon>Paraneoptera</taxon>
        <taxon>Thysanoptera</taxon>
        <taxon>Terebrantia</taxon>
        <taxon>Thripoidea</taxon>
        <taxon>Thripidae</taxon>
        <taxon>Thrips</taxon>
    </lineage>
</organism>
<dbReference type="GeneID" id="117643854"/>
<gene>
    <name evidence="10 11" type="primary">LOC117643854</name>
</gene>
<feature type="region of interest" description="Disordered" evidence="8">
    <location>
        <begin position="433"/>
        <end position="464"/>
    </location>
</feature>
<keyword evidence="10 11" id="KW-0282">Flagellum</keyword>
<feature type="compositionally biased region" description="Basic residues" evidence="8">
    <location>
        <begin position="1"/>
        <end position="17"/>
    </location>
</feature>
<evidence type="ECO:0000256" key="8">
    <source>
        <dbReference type="SAM" id="MobiDB-lite"/>
    </source>
</evidence>
<keyword evidence="6" id="KW-0966">Cell projection</keyword>
<dbReference type="RefSeq" id="XP_034238863.1">
    <property type="nucleotide sequence ID" value="XM_034382972.1"/>
</dbReference>
<keyword evidence="9" id="KW-1185">Reference proteome</keyword>
<feature type="region of interest" description="Disordered" evidence="8">
    <location>
        <begin position="1"/>
        <end position="23"/>
    </location>
</feature>
<sequence length="464" mass="53407">MGRKGKGGKGKKGKKGKKTEEEDKNLLTEVDKEFYELQITDLNRKLARLRSQCAELELSNTDISSQRNKLEEDRADVISFLNRTLSEKEDDILELKERLEGLQQTRDMETKAFREKVEQMEQEFKAMQLQLTSEVKLLAGKLNALDEFRVQRDDLMAKFVTQEKQMEEQTQNHARELYEVERKFIVGKDSLKKEMETRLLQLSTEFQEATESRIASTTHRVIRENIAINNELDLMLVSTKELTEENSRMREKDREMKLTVELHEKEKKMALNRSEMQSKLIDRLSVEHAKLSTRVKELTHYQSLSEQYKKQLSEAEERHNNMCTEMRKLKSQLFSSASEREHMLLKVANMRQYANRVNSTLLAAVNAIKQALEIQDHPSGDEPLDLALRDNLLATLLEMLTKYDLCNLQPNPKETGSLSTIQLSLLATSTSASGSAYRSGDLGLVPRKEETHTPSTEPDAPVAQ</sequence>
<dbReference type="AlphaFoldDB" id="A0A6P8YGJ4"/>
<evidence type="ECO:0000256" key="1">
    <source>
        <dbReference type="ARBA" id="ARBA00004138"/>
    </source>
</evidence>
<reference evidence="10 11" key="1">
    <citation type="submission" date="2025-04" db="UniProtKB">
        <authorList>
            <consortium name="RefSeq"/>
        </authorList>
    </citation>
    <scope>IDENTIFICATION</scope>
    <source>
        <tissue evidence="10 11">Total insect</tissue>
    </source>
</reference>
<accession>A0A6P8YGJ4</accession>
<evidence type="ECO:0000313" key="9">
    <source>
        <dbReference type="Proteomes" id="UP000515158"/>
    </source>
</evidence>
<dbReference type="KEGG" id="tpal:117643854"/>
<comment type="similarity">
    <text evidence="2">Belongs to the CFAP157 family.</text>
</comment>
<dbReference type="InterPro" id="IPR038844">
    <property type="entry name" value="CFAP157"/>
</dbReference>
<keyword evidence="4 7" id="KW-0175">Coiled coil</keyword>
<evidence type="ECO:0000256" key="4">
    <source>
        <dbReference type="ARBA" id="ARBA00023054"/>
    </source>
</evidence>
<dbReference type="OrthoDB" id="166611at2759"/>
<evidence type="ECO:0000313" key="10">
    <source>
        <dbReference type="RefSeq" id="XP_034238863.1"/>
    </source>
</evidence>
<evidence type="ECO:0000256" key="6">
    <source>
        <dbReference type="ARBA" id="ARBA00023273"/>
    </source>
</evidence>
<dbReference type="PANTHER" id="PTHR31954">
    <property type="entry name" value="CILIA- AND FLAGELLA-ASSOCIATED PROTEIN 157"/>
    <property type="match status" value="1"/>
</dbReference>
<keyword evidence="5" id="KW-0969">Cilium</keyword>
<dbReference type="Proteomes" id="UP000515158">
    <property type="component" value="Unplaced"/>
</dbReference>
<evidence type="ECO:0000256" key="7">
    <source>
        <dbReference type="SAM" id="Coils"/>
    </source>
</evidence>
<feature type="coiled-coil region" evidence="7">
    <location>
        <begin position="298"/>
        <end position="332"/>
    </location>
</feature>
<dbReference type="PANTHER" id="PTHR31954:SF1">
    <property type="entry name" value="CILIA- AND FLAGELLA-ASSOCIATED PROTEIN 157"/>
    <property type="match status" value="1"/>
</dbReference>
<proteinExistence type="inferred from homology"/>
<evidence type="ECO:0000256" key="3">
    <source>
        <dbReference type="ARBA" id="ARBA00014087"/>
    </source>
</evidence>
<feature type="coiled-coil region" evidence="7">
    <location>
        <begin position="32"/>
        <end position="212"/>
    </location>
</feature>
<comment type="subcellular location">
    <subcellularLocation>
        <location evidence="1">Cell projection</location>
        <location evidence="1">Cilium</location>
    </subcellularLocation>
</comment>
<dbReference type="RefSeq" id="XP_034238864.1">
    <property type="nucleotide sequence ID" value="XM_034382973.1"/>
</dbReference>
<evidence type="ECO:0000313" key="11">
    <source>
        <dbReference type="RefSeq" id="XP_034238864.1"/>
    </source>
</evidence>
<dbReference type="GO" id="GO:0036064">
    <property type="term" value="C:ciliary basal body"/>
    <property type="evidence" value="ECO:0007669"/>
    <property type="project" value="TreeGrafter"/>
</dbReference>
<protein>
    <recommendedName>
        <fullName evidence="3">Cilia- and flagella-associated protein 157</fullName>
    </recommendedName>
</protein>
<evidence type="ECO:0000256" key="5">
    <source>
        <dbReference type="ARBA" id="ARBA00023069"/>
    </source>
</evidence>